<evidence type="ECO:0000313" key="4">
    <source>
        <dbReference type="EMBL" id="CAE8660832.1"/>
    </source>
</evidence>
<feature type="repeat" description="ANK" evidence="3">
    <location>
        <begin position="95"/>
        <end position="138"/>
    </location>
</feature>
<protein>
    <submittedName>
        <fullName evidence="4">Uncharacterized protein</fullName>
    </submittedName>
</protein>
<gene>
    <name evidence="4" type="ORF">PGLA2088_LOCUS14287</name>
</gene>
<reference evidence="4" key="1">
    <citation type="submission" date="2021-02" db="EMBL/GenBank/DDBJ databases">
        <authorList>
            <person name="Dougan E. K."/>
            <person name="Rhodes N."/>
            <person name="Thang M."/>
            <person name="Chan C."/>
        </authorList>
    </citation>
    <scope>NUCLEOTIDE SEQUENCE</scope>
</reference>
<dbReference type="PANTHER" id="PTHR24201:SF2">
    <property type="entry name" value="ANKYRIN REPEAT DOMAIN-CONTAINING PROTEIN 42"/>
    <property type="match status" value="1"/>
</dbReference>
<organism evidence="4 5">
    <name type="scientific">Polarella glacialis</name>
    <name type="common">Dinoflagellate</name>
    <dbReference type="NCBI Taxonomy" id="89957"/>
    <lineage>
        <taxon>Eukaryota</taxon>
        <taxon>Sar</taxon>
        <taxon>Alveolata</taxon>
        <taxon>Dinophyceae</taxon>
        <taxon>Suessiales</taxon>
        <taxon>Suessiaceae</taxon>
        <taxon>Polarella</taxon>
    </lineage>
</organism>
<comment type="caution">
    <text evidence="4">The sequence shown here is derived from an EMBL/GenBank/DDBJ whole genome shotgun (WGS) entry which is preliminary data.</text>
</comment>
<evidence type="ECO:0000256" key="1">
    <source>
        <dbReference type="ARBA" id="ARBA00022737"/>
    </source>
</evidence>
<dbReference type="AlphaFoldDB" id="A0A813J0V9"/>
<proteinExistence type="predicted"/>
<dbReference type="Pfam" id="PF12796">
    <property type="entry name" value="Ank_2"/>
    <property type="match status" value="1"/>
</dbReference>
<dbReference type="InterPro" id="IPR036770">
    <property type="entry name" value="Ankyrin_rpt-contain_sf"/>
</dbReference>
<sequence length="150" mass="15839">VAALEGCEELALELLLNGADVNSSDATGQTALHKAVLADRVEALQLILSQESLNLAVADCFGVTPALLAAEYGKTAHLSLLLSKEPILATAANNSGWTPLHIAAHGLQKKRNSMKPAKFQSCVRMLLEVKADVDARDENCKTALHRAASA</sequence>
<dbReference type="SMART" id="SM00248">
    <property type="entry name" value="ANK"/>
    <property type="match status" value="3"/>
</dbReference>
<dbReference type="InterPro" id="IPR002110">
    <property type="entry name" value="Ankyrin_rpt"/>
</dbReference>
<name>A0A813J0V9_POLGL</name>
<accession>A0A813J0V9</accession>
<dbReference type="PANTHER" id="PTHR24201">
    <property type="entry name" value="ANK_REP_REGION DOMAIN-CONTAINING PROTEIN"/>
    <property type="match status" value="1"/>
</dbReference>
<evidence type="ECO:0000256" key="2">
    <source>
        <dbReference type="ARBA" id="ARBA00023043"/>
    </source>
</evidence>
<dbReference type="SUPFAM" id="SSF48403">
    <property type="entry name" value="Ankyrin repeat"/>
    <property type="match status" value="1"/>
</dbReference>
<keyword evidence="2 3" id="KW-0040">ANK repeat</keyword>
<keyword evidence="1" id="KW-0677">Repeat</keyword>
<feature type="non-terminal residue" evidence="4">
    <location>
        <position position="1"/>
    </location>
</feature>
<dbReference type="Gene3D" id="1.25.40.20">
    <property type="entry name" value="Ankyrin repeat-containing domain"/>
    <property type="match status" value="2"/>
</dbReference>
<dbReference type="Proteomes" id="UP000626109">
    <property type="component" value="Unassembled WGS sequence"/>
</dbReference>
<dbReference type="Pfam" id="PF00023">
    <property type="entry name" value="Ank"/>
    <property type="match status" value="1"/>
</dbReference>
<feature type="non-terminal residue" evidence="4">
    <location>
        <position position="150"/>
    </location>
</feature>
<dbReference type="PROSITE" id="PS50088">
    <property type="entry name" value="ANK_REPEAT"/>
    <property type="match status" value="1"/>
</dbReference>
<evidence type="ECO:0000313" key="5">
    <source>
        <dbReference type="Proteomes" id="UP000626109"/>
    </source>
</evidence>
<evidence type="ECO:0000256" key="3">
    <source>
        <dbReference type="PROSITE-ProRule" id="PRU00023"/>
    </source>
</evidence>
<dbReference type="InterPro" id="IPR050776">
    <property type="entry name" value="Ank_Repeat/CDKN_Inhibitor"/>
</dbReference>
<dbReference type="EMBL" id="CAJNNW010017368">
    <property type="protein sequence ID" value="CAE8660832.1"/>
    <property type="molecule type" value="Genomic_DNA"/>
</dbReference>